<evidence type="ECO:0000259" key="3">
    <source>
        <dbReference type="SMART" id="SM01008"/>
    </source>
</evidence>
<dbReference type="Pfam" id="PF20256">
    <property type="entry name" value="MoCoBD_2"/>
    <property type="match status" value="1"/>
</dbReference>
<evidence type="ECO:0000256" key="1">
    <source>
        <dbReference type="ARBA" id="ARBA00022505"/>
    </source>
</evidence>
<dbReference type="RefSeq" id="WP_039259659.1">
    <property type="nucleotide sequence ID" value="NZ_JDRY01000043.1"/>
</dbReference>
<evidence type="ECO:0000256" key="2">
    <source>
        <dbReference type="ARBA" id="ARBA00023002"/>
    </source>
</evidence>
<dbReference type="InterPro" id="IPR037165">
    <property type="entry name" value="AldOxase/xan_DH_Mopterin-bd_sf"/>
</dbReference>
<comment type="caution">
    <text evidence="4">The sequence shown here is derived from an EMBL/GenBank/DDBJ whole genome shotgun (WGS) entry which is preliminary data.</text>
</comment>
<dbReference type="PANTHER" id="PTHR11908">
    <property type="entry name" value="XANTHINE DEHYDROGENASE"/>
    <property type="match status" value="1"/>
</dbReference>
<dbReference type="SMART" id="SM01008">
    <property type="entry name" value="Ald_Xan_dh_C"/>
    <property type="match status" value="1"/>
</dbReference>
<dbReference type="Pfam" id="PF01315">
    <property type="entry name" value="Ald_Xan_dh_C"/>
    <property type="match status" value="1"/>
</dbReference>
<dbReference type="InterPro" id="IPR016208">
    <property type="entry name" value="Ald_Oxase/xanthine_DH-like"/>
</dbReference>
<sequence>MKKFNLLGKGFVRKDAILKTTGNAKYTNDSISPDLLYVALVTSKYAHANIKSINTKRALNSEGVRAILIGKDYPYLTGGSIEDRPVIAIDKVRYFGEVVAVIVANTYEEALRAGSLVEVEYEPLRVVNSIKEAKNPEYALVHEHISEYKIISQVYPEDNTNIANLTKIRKGIMDKGWKESEVIVEENYYIPQSDHVAMETHSCIVEITRDNKVIIESSTQGPFTVAKDLAYVFNIDSGKITVTAPFVGGAFGGKTPTMLEFIGYLASKAVGGRKVKITNTREEDMVTSPDHIGLEAKVKLGCTKNGHLKAAEISYFFDGGAYSDRAARMSMAAACDCTGPYNIENVYCDSFCMYTNHPYATSFRGFSHGEYTFAIERTMDILANKLNMDPLELRFKNAIQPGDTSPTQEKLTRSNLGSLSKCIEKLWTILANSENNKVIIKANKVIETGISCFWKSSTTPTNAGGGAILTFNSDGSINVNCPVVEIGQGTKSNIAQIVAQKFKMEINKINIIMEVNTGSSPNTWKTAASRSMLLVGRAVLNAVDDAITQLKKTASIVLRCLEEDLDLEDGKVFLKGNKKVYVNIKDIALGYTYPNGNAICGQVIGRGSYISRGLTYLNPNTGKGSPGMSWTVGAQAVKIELDIRTFQYRVLKAITVIDAGRVINPKIDRGQITGGMCMGISWATRENYIFDDKGIVLNDDLRLYKTIRYGEQPEYIAEFIEIPNDEMPYGTRSISEHGILGIPAALGNCFSNILQVKMNKLPLTPENLWRAKMEVGK</sequence>
<dbReference type="InterPro" id="IPR046867">
    <property type="entry name" value="AldOxase/xan_DH_MoCoBD2"/>
</dbReference>
<dbReference type="Gene3D" id="3.30.365.10">
    <property type="entry name" value="Aldehyde oxidase/xanthine dehydrogenase, molybdopterin binding domain"/>
    <property type="match status" value="4"/>
</dbReference>
<gene>
    <name evidence="4" type="ORF">Z955_09915</name>
</gene>
<dbReference type="Gene3D" id="3.90.1170.50">
    <property type="entry name" value="Aldehyde oxidase/xanthine dehydrogenase, a/b hammerhead"/>
    <property type="match status" value="1"/>
</dbReference>
<evidence type="ECO:0000313" key="5">
    <source>
        <dbReference type="Proteomes" id="UP000030014"/>
    </source>
</evidence>
<dbReference type="SUPFAM" id="SSF56003">
    <property type="entry name" value="Molybdenum cofactor-binding domain"/>
    <property type="match status" value="1"/>
</dbReference>
<dbReference type="PANTHER" id="PTHR11908:SF132">
    <property type="entry name" value="ALDEHYDE OXIDASE 1-RELATED"/>
    <property type="match status" value="1"/>
</dbReference>
<dbReference type="InterPro" id="IPR008274">
    <property type="entry name" value="AldOxase/xan_DH_MoCoBD1"/>
</dbReference>
<dbReference type="SUPFAM" id="SSF54665">
    <property type="entry name" value="CO dehydrogenase molybdoprotein N-domain-like"/>
    <property type="match status" value="1"/>
</dbReference>
<evidence type="ECO:0000313" key="4">
    <source>
        <dbReference type="EMBL" id="KGM98918.1"/>
    </source>
</evidence>
<dbReference type="AlphaFoldDB" id="A0A0A0IEH7"/>
<dbReference type="InterPro" id="IPR036856">
    <property type="entry name" value="Ald_Oxase/Xan_DH_a/b_sf"/>
</dbReference>
<protein>
    <submittedName>
        <fullName evidence="4">Aldehyde oxidase</fullName>
    </submittedName>
</protein>
<dbReference type="Proteomes" id="UP000030014">
    <property type="component" value="Unassembled WGS sequence"/>
</dbReference>
<keyword evidence="1" id="KW-0500">Molybdenum</keyword>
<name>A0A0A0IEH7_CLOBO</name>
<keyword evidence="2" id="KW-0560">Oxidoreductase</keyword>
<accession>A0A0A0IEH7</accession>
<dbReference type="InterPro" id="IPR000674">
    <property type="entry name" value="Ald_Oxase/Xan_DH_a/b"/>
</dbReference>
<reference evidence="4 5" key="1">
    <citation type="submission" date="2014-01" db="EMBL/GenBank/DDBJ databases">
        <title>Plasmidome dynamics in the species complex Clostridium novyi sensu lato converts strains of independent lineages into distinctly different pathogens.</title>
        <authorList>
            <person name="Skarin H."/>
            <person name="Segerman B."/>
        </authorList>
    </citation>
    <scope>NUCLEOTIDE SEQUENCE [LARGE SCALE GENOMIC DNA]</scope>
    <source>
        <strain evidence="4 5">DC5</strain>
    </source>
</reference>
<feature type="domain" description="Aldehyde oxidase/xanthine dehydrogenase a/b hammerhead" evidence="3">
    <location>
        <begin position="21"/>
        <end position="125"/>
    </location>
</feature>
<dbReference type="EMBL" id="JDRY01000043">
    <property type="protein sequence ID" value="KGM98918.1"/>
    <property type="molecule type" value="Genomic_DNA"/>
</dbReference>
<proteinExistence type="predicted"/>
<dbReference type="GO" id="GO:0016491">
    <property type="term" value="F:oxidoreductase activity"/>
    <property type="evidence" value="ECO:0007669"/>
    <property type="project" value="UniProtKB-KW"/>
</dbReference>
<dbReference type="Pfam" id="PF02738">
    <property type="entry name" value="MoCoBD_1"/>
    <property type="match status" value="1"/>
</dbReference>
<dbReference type="GO" id="GO:0005506">
    <property type="term" value="F:iron ion binding"/>
    <property type="evidence" value="ECO:0007669"/>
    <property type="project" value="InterPro"/>
</dbReference>
<organism evidence="4 5">
    <name type="scientific">Clostridium botulinum C/D str. DC5</name>
    <dbReference type="NCBI Taxonomy" id="1443128"/>
    <lineage>
        <taxon>Bacteria</taxon>
        <taxon>Bacillati</taxon>
        <taxon>Bacillota</taxon>
        <taxon>Clostridia</taxon>
        <taxon>Eubacteriales</taxon>
        <taxon>Clostridiaceae</taxon>
        <taxon>Clostridium</taxon>
    </lineage>
</organism>